<organism evidence="6 7">
    <name type="scientific">Digitaria exilis</name>
    <dbReference type="NCBI Taxonomy" id="1010633"/>
    <lineage>
        <taxon>Eukaryota</taxon>
        <taxon>Viridiplantae</taxon>
        <taxon>Streptophyta</taxon>
        <taxon>Embryophyta</taxon>
        <taxon>Tracheophyta</taxon>
        <taxon>Spermatophyta</taxon>
        <taxon>Magnoliopsida</taxon>
        <taxon>Liliopsida</taxon>
        <taxon>Poales</taxon>
        <taxon>Poaceae</taxon>
        <taxon>PACMAD clade</taxon>
        <taxon>Panicoideae</taxon>
        <taxon>Panicodae</taxon>
        <taxon>Paniceae</taxon>
        <taxon>Anthephorinae</taxon>
        <taxon>Digitaria</taxon>
    </lineage>
</organism>
<evidence type="ECO:0000256" key="3">
    <source>
        <dbReference type="ARBA" id="ARBA00022989"/>
    </source>
</evidence>
<feature type="region of interest" description="Disordered" evidence="5">
    <location>
        <begin position="218"/>
        <end position="237"/>
    </location>
</feature>
<reference evidence="6" key="1">
    <citation type="submission" date="2020-07" db="EMBL/GenBank/DDBJ databases">
        <title>Genome sequence and genetic diversity analysis of an under-domesticated orphan crop, white fonio (Digitaria exilis).</title>
        <authorList>
            <person name="Bennetzen J.L."/>
            <person name="Chen S."/>
            <person name="Ma X."/>
            <person name="Wang X."/>
            <person name="Yssel A.E.J."/>
            <person name="Chaluvadi S.R."/>
            <person name="Johnson M."/>
            <person name="Gangashetty P."/>
            <person name="Hamidou F."/>
            <person name="Sanogo M.D."/>
            <person name="Zwaenepoel A."/>
            <person name="Wallace J."/>
            <person name="Van De Peer Y."/>
            <person name="Van Deynze A."/>
        </authorList>
    </citation>
    <scope>NUCLEOTIDE SEQUENCE</scope>
    <source>
        <tissue evidence="6">Leaves</tissue>
    </source>
</reference>
<evidence type="ECO:0000313" key="7">
    <source>
        <dbReference type="Proteomes" id="UP000636709"/>
    </source>
</evidence>
<dbReference type="OrthoDB" id="75343at2759"/>
<dbReference type="GO" id="GO:0015171">
    <property type="term" value="F:amino acid transmembrane transporter activity"/>
    <property type="evidence" value="ECO:0007669"/>
    <property type="project" value="TreeGrafter"/>
</dbReference>
<comment type="subcellular location">
    <subcellularLocation>
        <location evidence="1">Membrane</location>
        <topology evidence="1">Multi-pass membrane protein</topology>
    </subcellularLocation>
</comment>
<feature type="region of interest" description="Disordered" evidence="5">
    <location>
        <begin position="181"/>
        <end position="202"/>
    </location>
</feature>
<keyword evidence="3" id="KW-1133">Transmembrane helix</keyword>
<gene>
    <name evidence="6" type="ORF">HU200_020194</name>
</gene>
<dbReference type="GO" id="GO:0009707">
    <property type="term" value="C:chloroplast outer membrane"/>
    <property type="evidence" value="ECO:0007669"/>
    <property type="project" value="TreeGrafter"/>
</dbReference>
<dbReference type="PANTHER" id="PTHR15371">
    <property type="entry name" value="TIM23"/>
    <property type="match status" value="1"/>
</dbReference>
<dbReference type="Proteomes" id="UP000636709">
    <property type="component" value="Unassembled WGS sequence"/>
</dbReference>
<evidence type="ECO:0000256" key="5">
    <source>
        <dbReference type="SAM" id="MobiDB-lite"/>
    </source>
</evidence>
<dbReference type="AlphaFoldDB" id="A0A835F1R7"/>
<proteinExistence type="predicted"/>
<evidence type="ECO:0000256" key="2">
    <source>
        <dbReference type="ARBA" id="ARBA00022692"/>
    </source>
</evidence>
<dbReference type="PANTHER" id="PTHR15371:SF22">
    <property type="entry name" value="YMGG-LIKE GLY-ZIPPER DOMAIN-CONTAINING PROTEIN"/>
    <property type="match status" value="1"/>
</dbReference>
<dbReference type="InterPro" id="IPR045238">
    <property type="entry name" value="Tim23-like"/>
</dbReference>
<keyword evidence="4" id="KW-0472">Membrane</keyword>
<comment type="caution">
    <text evidence="6">The sequence shown here is derived from an EMBL/GenBank/DDBJ whole genome shotgun (WGS) entry which is preliminary data.</text>
</comment>
<dbReference type="Pfam" id="PF02466">
    <property type="entry name" value="Tim17"/>
    <property type="match status" value="1"/>
</dbReference>
<evidence type="ECO:0000313" key="6">
    <source>
        <dbReference type="EMBL" id="KAF8725651.1"/>
    </source>
</evidence>
<name>A0A835F1R7_9POAL</name>
<keyword evidence="7" id="KW-1185">Reference proteome</keyword>
<accession>A0A835F1R7</accession>
<dbReference type="EMBL" id="JACEFO010001653">
    <property type="protein sequence ID" value="KAF8725651.1"/>
    <property type="molecule type" value="Genomic_DNA"/>
</dbReference>
<keyword evidence="2" id="KW-0812">Transmembrane</keyword>
<feature type="compositionally biased region" description="Basic and acidic residues" evidence="5">
    <location>
        <begin position="218"/>
        <end position="227"/>
    </location>
</feature>
<dbReference type="GO" id="GO:0045037">
    <property type="term" value="P:protein import into chloroplast stroma"/>
    <property type="evidence" value="ECO:0007669"/>
    <property type="project" value="TreeGrafter"/>
</dbReference>
<sequence length="237" mass="25252">MPELAEFWVEVVWLGSRWWPSNNGVAATESFFAGSPVLSRAARAFRNAAVVAACKVAAEDAFHCFTTAGGVSKHKLDRSVSASTSMIGRTSTAAGVYVAMESTVEEIRGRTDWKNAVIGGALAGAVMSAATAGRRSHRDKVVKDAIAGAAIAAAVEFIGHRIRVDLGTVRFGGTIRKGIGQTREEDQTGGEPCGERQGVDPWVMGRGEELPLQIRTTTDSEFHREEGTSLSFRGARV</sequence>
<protein>
    <submittedName>
        <fullName evidence="6">Uncharacterized protein</fullName>
    </submittedName>
</protein>
<evidence type="ECO:0000256" key="4">
    <source>
        <dbReference type="ARBA" id="ARBA00023136"/>
    </source>
</evidence>
<evidence type="ECO:0000256" key="1">
    <source>
        <dbReference type="ARBA" id="ARBA00004141"/>
    </source>
</evidence>